<gene>
    <name evidence="1" type="ORF">SDC9_88557</name>
</gene>
<protein>
    <submittedName>
        <fullName evidence="1">Uncharacterized protein</fullName>
    </submittedName>
</protein>
<reference evidence="1" key="1">
    <citation type="submission" date="2019-08" db="EMBL/GenBank/DDBJ databases">
        <authorList>
            <person name="Kucharzyk K."/>
            <person name="Murdoch R.W."/>
            <person name="Higgins S."/>
            <person name="Loffler F."/>
        </authorList>
    </citation>
    <scope>NUCLEOTIDE SEQUENCE</scope>
</reference>
<comment type="caution">
    <text evidence="1">The sequence shown here is derived from an EMBL/GenBank/DDBJ whole genome shotgun (WGS) entry which is preliminary data.</text>
</comment>
<organism evidence="1">
    <name type="scientific">bioreactor metagenome</name>
    <dbReference type="NCBI Taxonomy" id="1076179"/>
    <lineage>
        <taxon>unclassified sequences</taxon>
        <taxon>metagenomes</taxon>
        <taxon>ecological metagenomes</taxon>
    </lineage>
</organism>
<name>A0A644ZME7_9ZZZZ</name>
<dbReference type="EMBL" id="VSSQ01009530">
    <property type="protein sequence ID" value="MPM41897.1"/>
    <property type="molecule type" value="Genomic_DNA"/>
</dbReference>
<evidence type="ECO:0000313" key="1">
    <source>
        <dbReference type="EMBL" id="MPM41897.1"/>
    </source>
</evidence>
<dbReference type="AlphaFoldDB" id="A0A644ZME7"/>
<sequence length="117" mass="13108">MANTTVLVKFPGQALCYMKVPTDRIEEIYESIAGLQSTEVDIFSLYRGFYYIPMDKNRGRKKLPANMTAYLVDSAGEMGVVDITGVFVICKLPKGLLHPMADMTPEDTEQVIKLLQN</sequence>
<accession>A0A644ZME7</accession>
<proteinExistence type="predicted"/>